<reference evidence="3" key="2">
    <citation type="journal article" date="2016" name="Sci. Rep.">
        <title>Dictyocaulus viviparus genome, variome and transcriptome elucidate lungworm biology and support future intervention.</title>
        <authorList>
            <person name="McNulty S.N."/>
            <person name="Strube C."/>
            <person name="Rosa B.A."/>
            <person name="Martin J.C."/>
            <person name="Tyagi R."/>
            <person name="Choi Y.J."/>
            <person name="Wang Q."/>
            <person name="Hallsworth Pepin K."/>
            <person name="Zhang X."/>
            <person name="Ozersky P."/>
            <person name="Wilson R.K."/>
            <person name="Sternberg P.W."/>
            <person name="Gasser R.B."/>
            <person name="Mitreva M."/>
        </authorList>
    </citation>
    <scope>NUCLEOTIDE SEQUENCE [LARGE SCALE GENOMIC DNA]</scope>
    <source>
        <strain evidence="3">HannoverDv2000</strain>
    </source>
</reference>
<name>A0A0D8XZA6_DICVI</name>
<dbReference type="Proteomes" id="UP000053766">
    <property type="component" value="Unassembled WGS sequence"/>
</dbReference>
<keyword evidence="1" id="KW-0812">Transmembrane</keyword>
<proteinExistence type="predicted"/>
<sequence>MRKEDDRWTKINVEWHPREYKRSPGRPTTWQEGRACSRQTLESCSHSLNQIQDYGIDDRWCSGKGPLAQWLEANEMTCGMVTTPKSNQHRRGHGRNAFHYPYLSILIYWPLMGFFHFSMMHEEEFLKNVAVLFCNFLCDRIMKKTAFNLIRVDSFAAPKIEHLIMLRRYDRAGKRNDVVVRCSLKPTTQAFRFKNRFPRRKSYFLNSVSYYRSTLSVFDVACREIETRNSLSPTKPDLSIQSENRIENYKKKLRSEGSSEGNAKRYH</sequence>
<keyword evidence="1" id="KW-1133">Transmembrane helix</keyword>
<accession>A0A0D8XZA6</accession>
<protein>
    <submittedName>
        <fullName evidence="2">Uncharacterized protein</fullName>
    </submittedName>
</protein>
<gene>
    <name evidence="2" type="ORF">DICVIV_04734</name>
</gene>
<organism evidence="2 3">
    <name type="scientific">Dictyocaulus viviparus</name>
    <name type="common">Bovine lungworm</name>
    <dbReference type="NCBI Taxonomy" id="29172"/>
    <lineage>
        <taxon>Eukaryota</taxon>
        <taxon>Metazoa</taxon>
        <taxon>Ecdysozoa</taxon>
        <taxon>Nematoda</taxon>
        <taxon>Chromadorea</taxon>
        <taxon>Rhabditida</taxon>
        <taxon>Rhabditina</taxon>
        <taxon>Rhabditomorpha</taxon>
        <taxon>Strongyloidea</taxon>
        <taxon>Metastrongylidae</taxon>
        <taxon>Dictyocaulus</taxon>
    </lineage>
</organism>
<keyword evidence="1" id="KW-0472">Membrane</keyword>
<dbReference type="AlphaFoldDB" id="A0A0D8XZA6"/>
<feature type="transmembrane region" description="Helical" evidence="1">
    <location>
        <begin position="100"/>
        <end position="119"/>
    </location>
</feature>
<evidence type="ECO:0000256" key="1">
    <source>
        <dbReference type="SAM" id="Phobius"/>
    </source>
</evidence>
<dbReference type="EMBL" id="KN716245">
    <property type="protein sequence ID" value="KJH49104.1"/>
    <property type="molecule type" value="Genomic_DNA"/>
</dbReference>
<keyword evidence="3" id="KW-1185">Reference proteome</keyword>
<evidence type="ECO:0000313" key="2">
    <source>
        <dbReference type="EMBL" id="KJH49104.1"/>
    </source>
</evidence>
<evidence type="ECO:0000313" key="3">
    <source>
        <dbReference type="Proteomes" id="UP000053766"/>
    </source>
</evidence>
<reference evidence="2 3" key="1">
    <citation type="submission" date="2013-11" db="EMBL/GenBank/DDBJ databases">
        <title>Draft genome of the bovine lungworm Dictyocaulus viviparus.</title>
        <authorList>
            <person name="Mitreva M."/>
        </authorList>
    </citation>
    <scope>NUCLEOTIDE SEQUENCE [LARGE SCALE GENOMIC DNA]</scope>
    <source>
        <strain evidence="2 3">HannoverDv2000</strain>
    </source>
</reference>